<evidence type="ECO:0000256" key="1">
    <source>
        <dbReference type="ARBA" id="ARBA00004651"/>
    </source>
</evidence>
<evidence type="ECO:0000313" key="8">
    <source>
        <dbReference type="Proteomes" id="UP000317178"/>
    </source>
</evidence>
<evidence type="ECO:0000256" key="4">
    <source>
        <dbReference type="ARBA" id="ARBA00022989"/>
    </source>
</evidence>
<dbReference type="PANTHER" id="PTHR32196">
    <property type="entry name" value="ABC TRANSPORTER PERMEASE PROTEIN YPHD-RELATED-RELATED"/>
    <property type="match status" value="1"/>
</dbReference>
<gene>
    <name evidence="7" type="primary">rbsC_1</name>
    <name evidence="7" type="ORF">Pla110_04380</name>
</gene>
<feature type="transmembrane region" description="Helical" evidence="6">
    <location>
        <begin position="389"/>
        <end position="409"/>
    </location>
</feature>
<dbReference type="OrthoDB" id="9784538at2"/>
<name>A0A518CHT6_9PLAN</name>
<feature type="transmembrane region" description="Helical" evidence="6">
    <location>
        <begin position="116"/>
        <end position="135"/>
    </location>
</feature>
<evidence type="ECO:0000256" key="3">
    <source>
        <dbReference type="ARBA" id="ARBA00022692"/>
    </source>
</evidence>
<dbReference type="PANTHER" id="PTHR32196:SF15">
    <property type="entry name" value="SUGAR ABC TRANSPORTER PERMEASE PROTEIN"/>
    <property type="match status" value="1"/>
</dbReference>
<feature type="transmembrane region" description="Helical" evidence="6">
    <location>
        <begin position="364"/>
        <end position="383"/>
    </location>
</feature>
<dbReference type="Proteomes" id="UP000317178">
    <property type="component" value="Chromosome"/>
</dbReference>
<reference evidence="7 8" key="1">
    <citation type="submission" date="2019-02" db="EMBL/GenBank/DDBJ databases">
        <title>Deep-cultivation of Planctomycetes and their phenomic and genomic characterization uncovers novel biology.</title>
        <authorList>
            <person name="Wiegand S."/>
            <person name="Jogler M."/>
            <person name="Boedeker C."/>
            <person name="Pinto D."/>
            <person name="Vollmers J."/>
            <person name="Rivas-Marin E."/>
            <person name="Kohn T."/>
            <person name="Peeters S.H."/>
            <person name="Heuer A."/>
            <person name="Rast P."/>
            <person name="Oberbeckmann S."/>
            <person name="Bunk B."/>
            <person name="Jeske O."/>
            <person name="Meyerdierks A."/>
            <person name="Storesund J.E."/>
            <person name="Kallscheuer N."/>
            <person name="Luecker S."/>
            <person name="Lage O.M."/>
            <person name="Pohl T."/>
            <person name="Merkel B.J."/>
            <person name="Hornburger P."/>
            <person name="Mueller R.-W."/>
            <person name="Bruemmer F."/>
            <person name="Labrenz M."/>
            <person name="Spormann A.M."/>
            <person name="Op den Camp H."/>
            <person name="Overmann J."/>
            <person name="Amann R."/>
            <person name="Jetten M.S.M."/>
            <person name="Mascher T."/>
            <person name="Medema M.H."/>
            <person name="Devos D.P."/>
            <person name="Kaster A.-K."/>
            <person name="Ovreas L."/>
            <person name="Rohde M."/>
            <person name="Galperin M.Y."/>
            <person name="Jogler C."/>
        </authorList>
    </citation>
    <scope>NUCLEOTIDE SEQUENCE [LARGE SCALE GENOMIC DNA]</scope>
    <source>
        <strain evidence="7 8">Pla110</strain>
    </source>
</reference>
<feature type="transmembrane region" description="Helical" evidence="6">
    <location>
        <begin position="26"/>
        <end position="46"/>
    </location>
</feature>
<dbReference type="Pfam" id="PF02653">
    <property type="entry name" value="BPD_transp_2"/>
    <property type="match status" value="1"/>
</dbReference>
<evidence type="ECO:0000256" key="5">
    <source>
        <dbReference type="ARBA" id="ARBA00023136"/>
    </source>
</evidence>
<evidence type="ECO:0000256" key="2">
    <source>
        <dbReference type="ARBA" id="ARBA00022475"/>
    </source>
</evidence>
<feature type="transmembrane region" description="Helical" evidence="6">
    <location>
        <begin position="281"/>
        <end position="313"/>
    </location>
</feature>
<protein>
    <submittedName>
        <fullName evidence="7">Ribose transport system permease protein RbsC</fullName>
    </submittedName>
</protein>
<dbReference type="InterPro" id="IPR001851">
    <property type="entry name" value="ABC_transp_permease"/>
</dbReference>
<feature type="transmembrane region" description="Helical" evidence="6">
    <location>
        <begin position="141"/>
        <end position="161"/>
    </location>
</feature>
<dbReference type="RefSeq" id="WP_144992721.1">
    <property type="nucleotide sequence ID" value="NZ_CP036281.1"/>
</dbReference>
<dbReference type="AlphaFoldDB" id="A0A518CHT6"/>
<sequence length="415" mass="43421">MSSSPSAPTPKLASGKSWRSRLPVEVGLLFAIAVVVLFTGIVDDSYRLKTAYNAKEILLQTSLLGIFALGAAIVIISGGIDLSSGSVIAFSGMICSAIMLSLSPLDESGNPDTNNLGAGIIALAILGTIFVGLIIGTFHTWLITVIGLPPFVATLASLVGLRSLGRVLIQDITGNIGTVGPSTKIYIFDPLFNDLGRVWWIPLLVFIVLSILLWLLMSKTLVGRHLYAMGGNEEAARLSGIHTDRQKWLAYCLGSVTASIAGILYCSYVGEANPESAGMGYELNAIAAAVIGGCSLTGGIGTITGTMLGALFLRVVIDSVAKTVKGSPDEFEGMIVGLLVVLAVAFNELRTGALRQKKFFPGKLGIVSLFILSGLIGIMGGVLSTSHPLWWGLGSGFAALLLLGLKALLERSASR</sequence>
<dbReference type="GO" id="GO:0022857">
    <property type="term" value="F:transmembrane transporter activity"/>
    <property type="evidence" value="ECO:0007669"/>
    <property type="project" value="InterPro"/>
</dbReference>
<evidence type="ECO:0000313" key="7">
    <source>
        <dbReference type="EMBL" id="QDU78734.1"/>
    </source>
</evidence>
<dbReference type="EMBL" id="CP036281">
    <property type="protein sequence ID" value="QDU78734.1"/>
    <property type="molecule type" value="Genomic_DNA"/>
</dbReference>
<keyword evidence="8" id="KW-1185">Reference proteome</keyword>
<accession>A0A518CHT6</accession>
<feature type="transmembrane region" description="Helical" evidence="6">
    <location>
        <begin position="86"/>
        <end position="104"/>
    </location>
</feature>
<evidence type="ECO:0000256" key="6">
    <source>
        <dbReference type="SAM" id="Phobius"/>
    </source>
</evidence>
<keyword evidence="5 6" id="KW-0472">Membrane</keyword>
<feature type="transmembrane region" description="Helical" evidence="6">
    <location>
        <begin position="58"/>
        <end position="80"/>
    </location>
</feature>
<dbReference type="CDD" id="cd06579">
    <property type="entry name" value="TM_PBP1_transp_AraH_like"/>
    <property type="match status" value="1"/>
</dbReference>
<dbReference type="GO" id="GO:0005886">
    <property type="term" value="C:plasma membrane"/>
    <property type="evidence" value="ECO:0007669"/>
    <property type="project" value="UniProtKB-SubCell"/>
</dbReference>
<keyword evidence="2" id="KW-1003">Cell membrane</keyword>
<feature type="transmembrane region" description="Helical" evidence="6">
    <location>
        <begin position="198"/>
        <end position="217"/>
    </location>
</feature>
<proteinExistence type="predicted"/>
<keyword evidence="3 6" id="KW-0812">Transmembrane</keyword>
<comment type="subcellular location">
    <subcellularLocation>
        <location evidence="1">Cell membrane</location>
        <topology evidence="1">Multi-pass membrane protein</topology>
    </subcellularLocation>
</comment>
<feature type="transmembrane region" description="Helical" evidence="6">
    <location>
        <begin position="248"/>
        <end position="269"/>
    </location>
</feature>
<organism evidence="7 8">
    <name type="scientific">Polystyrenella longa</name>
    <dbReference type="NCBI Taxonomy" id="2528007"/>
    <lineage>
        <taxon>Bacteria</taxon>
        <taxon>Pseudomonadati</taxon>
        <taxon>Planctomycetota</taxon>
        <taxon>Planctomycetia</taxon>
        <taxon>Planctomycetales</taxon>
        <taxon>Planctomycetaceae</taxon>
        <taxon>Polystyrenella</taxon>
    </lineage>
</organism>
<dbReference type="KEGG" id="plon:Pla110_04380"/>
<keyword evidence="4 6" id="KW-1133">Transmembrane helix</keyword>